<feature type="compositionally biased region" description="Basic and acidic residues" evidence="1">
    <location>
        <begin position="85"/>
        <end position="95"/>
    </location>
</feature>
<dbReference type="AlphaFoldDB" id="A0A6V7QFB6"/>
<proteinExistence type="predicted"/>
<dbReference type="EMBL" id="LR862135">
    <property type="protein sequence ID" value="CAD1841661.1"/>
    <property type="molecule type" value="Genomic_DNA"/>
</dbReference>
<gene>
    <name evidence="2" type="ORF">CB5_LOCUS24872</name>
</gene>
<name>A0A6V7QFB6_ANACO</name>
<reference evidence="2" key="1">
    <citation type="submission" date="2020-07" db="EMBL/GenBank/DDBJ databases">
        <authorList>
            <person name="Lin J."/>
        </authorList>
    </citation>
    <scope>NUCLEOTIDE SEQUENCE</scope>
</reference>
<feature type="region of interest" description="Disordered" evidence="1">
    <location>
        <begin position="1"/>
        <end position="22"/>
    </location>
</feature>
<sequence length="123" mass="13863">MPFRNLPHANNGKRRPAGPWGYESGFVEDATLDIAREASQIIVHLRSFMMPRSAKQREFRGVDSQNKSLRTSTMDKARGVIRVDMAGKSRREALKGRSRPPPRYTESIKSRAPQDLSDSGAHK</sequence>
<evidence type="ECO:0000313" key="2">
    <source>
        <dbReference type="EMBL" id="CAD1841661.1"/>
    </source>
</evidence>
<feature type="region of interest" description="Disordered" evidence="1">
    <location>
        <begin position="54"/>
        <end position="123"/>
    </location>
</feature>
<organism evidence="2">
    <name type="scientific">Ananas comosus var. bracteatus</name>
    <name type="common">red pineapple</name>
    <dbReference type="NCBI Taxonomy" id="296719"/>
    <lineage>
        <taxon>Eukaryota</taxon>
        <taxon>Viridiplantae</taxon>
        <taxon>Streptophyta</taxon>
        <taxon>Embryophyta</taxon>
        <taxon>Tracheophyta</taxon>
        <taxon>Spermatophyta</taxon>
        <taxon>Magnoliopsida</taxon>
        <taxon>Liliopsida</taxon>
        <taxon>Poales</taxon>
        <taxon>Bromeliaceae</taxon>
        <taxon>Bromelioideae</taxon>
        <taxon>Ananas</taxon>
    </lineage>
</organism>
<feature type="compositionally biased region" description="Polar residues" evidence="1">
    <location>
        <begin position="63"/>
        <end position="72"/>
    </location>
</feature>
<protein>
    <submittedName>
        <fullName evidence="2">Uncharacterized protein</fullName>
    </submittedName>
</protein>
<accession>A0A6V7QFB6</accession>
<evidence type="ECO:0000256" key="1">
    <source>
        <dbReference type="SAM" id="MobiDB-lite"/>
    </source>
</evidence>